<dbReference type="SUPFAM" id="SSF53474">
    <property type="entry name" value="alpha/beta-Hydrolases"/>
    <property type="match status" value="1"/>
</dbReference>
<dbReference type="OrthoDB" id="9806180at2"/>
<sequence>MTIDPQTAAILDILNQPVADPPVEVTIIEARTGADALFTGFAGDKVATCETQDCQIPSPDGAVPVRIYTPPQAGDIPLPLVIFFHGGGWSLGNVAAYDSLVRALCVESNALFISVDYRLGPEHKYPAGLRDCRAVTNWALAQGTEIGVDPDRIAVMGDSAGGTLATVVAHQINRADPGRVKAQVLIYPVMDLSRPHDHYPSRMTFGNGEYLLSRDGIDAAENWYLSPSEDRNAPEISPLRQPDLTPLPPTLMVVGGYDPLLDETVQYHEDLQKAGVASELLRYEGTIHAFLSFGCLDIAREARRYIGAQLRRLLAT</sequence>
<feature type="domain" description="Alpha/beta hydrolase fold-3" evidence="3">
    <location>
        <begin position="81"/>
        <end position="291"/>
    </location>
</feature>
<dbReference type="PANTHER" id="PTHR48081">
    <property type="entry name" value="AB HYDROLASE SUPERFAMILY PROTEIN C4A8.06C"/>
    <property type="match status" value="1"/>
</dbReference>
<keyword evidence="2" id="KW-0378">Hydrolase</keyword>
<dbReference type="EMBL" id="PDEM01000024">
    <property type="protein sequence ID" value="PHZ84563.1"/>
    <property type="molecule type" value="Genomic_DNA"/>
</dbReference>
<dbReference type="RefSeq" id="WP_099473629.1">
    <property type="nucleotide sequence ID" value="NZ_CP041025.1"/>
</dbReference>
<accession>A0A2G4YQF7</accession>
<dbReference type="Gene3D" id="3.40.50.1820">
    <property type="entry name" value="alpha/beta hydrolase"/>
    <property type="match status" value="1"/>
</dbReference>
<dbReference type="Proteomes" id="UP000229730">
    <property type="component" value="Unassembled WGS sequence"/>
</dbReference>
<dbReference type="InterPro" id="IPR050300">
    <property type="entry name" value="GDXG_lipolytic_enzyme"/>
</dbReference>
<evidence type="ECO:0000256" key="2">
    <source>
        <dbReference type="ARBA" id="ARBA00022801"/>
    </source>
</evidence>
<comment type="similarity">
    <text evidence="1">Belongs to the 'GDXG' lipolytic enzyme family.</text>
</comment>
<dbReference type="InterPro" id="IPR013094">
    <property type="entry name" value="AB_hydrolase_3"/>
</dbReference>
<keyword evidence="5" id="KW-1185">Reference proteome</keyword>
<evidence type="ECO:0000313" key="5">
    <source>
        <dbReference type="Proteomes" id="UP000229730"/>
    </source>
</evidence>
<protein>
    <submittedName>
        <fullName evidence="4">Esterase</fullName>
    </submittedName>
</protein>
<evidence type="ECO:0000256" key="1">
    <source>
        <dbReference type="ARBA" id="ARBA00010515"/>
    </source>
</evidence>
<evidence type="ECO:0000259" key="3">
    <source>
        <dbReference type="Pfam" id="PF07859"/>
    </source>
</evidence>
<organism evidence="4 5">
    <name type="scientific">Paremcibacter congregatus</name>
    <dbReference type="NCBI Taxonomy" id="2043170"/>
    <lineage>
        <taxon>Bacteria</taxon>
        <taxon>Pseudomonadati</taxon>
        <taxon>Pseudomonadota</taxon>
        <taxon>Alphaproteobacteria</taxon>
        <taxon>Emcibacterales</taxon>
        <taxon>Emcibacteraceae</taxon>
        <taxon>Paremcibacter</taxon>
    </lineage>
</organism>
<dbReference type="FunCoup" id="A0A2G4YQF7">
    <property type="interactions" value="350"/>
</dbReference>
<dbReference type="PANTHER" id="PTHR48081:SF8">
    <property type="entry name" value="ALPHA_BETA HYDROLASE FOLD-3 DOMAIN-CONTAINING PROTEIN-RELATED"/>
    <property type="match status" value="1"/>
</dbReference>
<dbReference type="InParanoid" id="A0A2G4YQF7"/>
<evidence type="ECO:0000313" key="4">
    <source>
        <dbReference type="EMBL" id="PHZ84563.1"/>
    </source>
</evidence>
<dbReference type="InterPro" id="IPR002168">
    <property type="entry name" value="Lipase_GDXG_HIS_AS"/>
</dbReference>
<reference evidence="4 5" key="1">
    <citation type="submission" date="2017-10" db="EMBL/GenBank/DDBJ databases">
        <title>Frigbacter circumglobatus gen. nov. sp. nov., isolated from sediment cultured in situ.</title>
        <authorList>
            <person name="Zhao Z."/>
        </authorList>
    </citation>
    <scope>NUCLEOTIDE SEQUENCE [LARGE SCALE GENOMIC DNA]</scope>
    <source>
        <strain evidence="4 5">ZYL</strain>
    </source>
</reference>
<proteinExistence type="inferred from homology"/>
<gene>
    <name evidence="4" type="ORF">CRD36_12220</name>
</gene>
<dbReference type="InterPro" id="IPR029058">
    <property type="entry name" value="AB_hydrolase_fold"/>
</dbReference>
<dbReference type="PROSITE" id="PS01173">
    <property type="entry name" value="LIPASE_GDXG_HIS"/>
    <property type="match status" value="1"/>
</dbReference>
<name>A0A2G4YQF7_9PROT</name>
<dbReference type="AlphaFoldDB" id="A0A2G4YQF7"/>
<dbReference type="GO" id="GO:0016787">
    <property type="term" value="F:hydrolase activity"/>
    <property type="evidence" value="ECO:0007669"/>
    <property type="project" value="UniProtKB-KW"/>
</dbReference>
<comment type="caution">
    <text evidence="4">The sequence shown here is derived from an EMBL/GenBank/DDBJ whole genome shotgun (WGS) entry which is preliminary data.</text>
</comment>
<dbReference type="Pfam" id="PF07859">
    <property type="entry name" value="Abhydrolase_3"/>
    <property type="match status" value="1"/>
</dbReference>